<sequence length="147" mass="16584">MKKILIICLIMLTAILEVSAQYQVSVLNATKDAVSMRCVGYGKKATIASMDAELSAIKTLLFVGTQKTQHSMPLVQEDKAVVENKYKKFFDAFYSKEYQNFVESSIIVTPYGKNALKQKCITLDVCIRVNQLRTYLENNGIIRKFGL</sequence>
<dbReference type="Proteomes" id="UP000286114">
    <property type="component" value="Unassembled WGS sequence"/>
</dbReference>
<dbReference type="RefSeq" id="WP_117881297.1">
    <property type="nucleotide sequence ID" value="NZ_DAWDQX010000034.1"/>
</dbReference>
<evidence type="ECO:0000313" key="2">
    <source>
        <dbReference type="EMBL" id="RHB69766.1"/>
    </source>
</evidence>
<feature type="signal peptide" evidence="1">
    <location>
        <begin position="1"/>
        <end position="20"/>
    </location>
</feature>
<proteinExistence type="predicted"/>
<dbReference type="EMBL" id="QSHA01000014">
    <property type="protein sequence ID" value="RHB69766.1"/>
    <property type="molecule type" value="Genomic_DNA"/>
</dbReference>
<comment type="caution">
    <text evidence="2">The sequence shown here is derived from an EMBL/GenBank/DDBJ whole genome shotgun (WGS) entry which is preliminary data.</text>
</comment>
<evidence type="ECO:0000313" key="3">
    <source>
        <dbReference type="Proteomes" id="UP000286114"/>
    </source>
</evidence>
<dbReference type="AlphaFoldDB" id="A0A413X2G1"/>
<accession>A0A413X2G1</accession>
<protein>
    <submittedName>
        <fullName evidence="2">Uncharacterized protein</fullName>
    </submittedName>
</protein>
<gene>
    <name evidence="2" type="ORF">DW873_15995</name>
</gene>
<reference evidence="2 3" key="1">
    <citation type="submission" date="2018-08" db="EMBL/GenBank/DDBJ databases">
        <title>A genome reference for cultivated species of the human gut microbiota.</title>
        <authorList>
            <person name="Zou Y."/>
            <person name="Xue W."/>
            <person name="Luo G."/>
        </authorList>
    </citation>
    <scope>NUCLEOTIDE SEQUENCE [LARGE SCALE GENOMIC DNA]</scope>
    <source>
        <strain evidence="2 3">AM39-1</strain>
    </source>
</reference>
<name>A0A413X2G1_BACUN</name>
<feature type="chain" id="PRO_5019374623" evidence="1">
    <location>
        <begin position="21"/>
        <end position="147"/>
    </location>
</feature>
<keyword evidence="1" id="KW-0732">Signal</keyword>
<organism evidence="2 3">
    <name type="scientific">Bacteroides uniformis</name>
    <dbReference type="NCBI Taxonomy" id="820"/>
    <lineage>
        <taxon>Bacteria</taxon>
        <taxon>Pseudomonadati</taxon>
        <taxon>Bacteroidota</taxon>
        <taxon>Bacteroidia</taxon>
        <taxon>Bacteroidales</taxon>
        <taxon>Bacteroidaceae</taxon>
        <taxon>Bacteroides</taxon>
    </lineage>
</organism>
<evidence type="ECO:0000256" key="1">
    <source>
        <dbReference type="SAM" id="SignalP"/>
    </source>
</evidence>